<keyword evidence="5" id="KW-0862">Zinc</keyword>
<evidence type="ECO:0000313" key="11">
    <source>
        <dbReference type="Proteomes" id="UP000799772"/>
    </source>
</evidence>
<evidence type="ECO:0000256" key="7">
    <source>
        <dbReference type="PROSITE-ProRule" id="PRU00042"/>
    </source>
</evidence>
<evidence type="ECO:0000256" key="8">
    <source>
        <dbReference type="SAM" id="MobiDB-lite"/>
    </source>
</evidence>
<keyword evidence="3" id="KW-0677">Repeat</keyword>
<dbReference type="OrthoDB" id="654211at2759"/>
<evidence type="ECO:0000259" key="9">
    <source>
        <dbReference type="PROSITE" id="PS50157"/>
    </source>
</evidence>
<evidence type="ECO:0000256" key="5">
    <source>
        <dbReference type="ARBA" id="ARBA00022833"/>
    </source>
</evidence>
<dbReference type="GO" id="GO:0006351">
    <property type="term" value="P:DNA-templated transcription"/>
    <property type="evidence" value="ECO:0007669"/>
    <property type="project" value="InterPro"/>
</dbReference>
<dbReference type="GO" id="GO:0000978">
    <property type="term" value="F:RNA polymerase II cis-regulatory region sequence-specific DNA binding"/>
    <property type="evidence" value="ECO:0007669"/>
    <property type="project" value="InterPro"/>
</dbReference>
<feature type="region of interest" description="Disordered" evidence="8">
    <location>
        <begin position="168"/>
        <end position="192"/>
    </location>
</feature>
<dbReference type="GO" id="GO:0008270">
    <property type="term" value="F:zinc ion binding"/>
    <property type="evidence" value="ECO:0007669"/>
    <property type="project" value="UniProtKB-KW"/>
</dbReference>
<dbReference type="Gene3D" id="3.30.160.60">
    <property type="entry name" value="Classic Zinc Finger"/>
    <property type="match status" value="2"/>
</dbReference>
<keyword evidence="2" id="KW-0479">Metal-binding</keyword>
<evidence type="ECO:0000256" key="4">
    <source>
        <dbReference type="ARBA" id="ARBA00022771"/>
    </source>
</evidence>
<dbReference type="Pfam" id="PF04082">
    <property type="entry name" value="Fungal_trans"/>
    <property type="match status" value="1"/>
</dbReference>
<keyword evidence="11" id="KW-1185">Reference proteome</keyword>
<dbReference type="SUPFAM" id="SSF57667">
    <property type="entry name" value="beta-beta-alpha zinc fingers"/>
    <property type="match status" value="1"/>
</dbReference>
<keyword evidence="4 7" id="KW-0863">Zinc-finger</keyword>
<accession>A0A9P4M2W4</accession>
<dbReference type="EMBL" id="ML978130">
    <property type="protein sequence ID" value="KAF2096086.1"/>
    <property type="molecule type" value="Genomic_DNA"/>
</dbReference>
<name>A0A9P4M2W4_9PEZI</name>
<dbReference type="PANTHER" id="PTHR40626:SF25">
    <property type="entry name" value="TRANSCRIPTION FACTOR, PUTATIVE (AFU_ORTHOLOGUE AFUA_3G02070)-RELATED"/>
    <property type="match status" value="1"/>
</dbReference>
<organism evidence="10 11">
    <name type="scientific">Rhizodiscina lignyota</name>
    <dbReference type="NCBI Taxonomy" id="1504668"/>
    <lineage>
        <taxon>Eukaryota</taxon>
        <taxon>Fungi</taxon>
        <taxon>Dikarya</taxon>
        <taxon>Ascomycota</taxon>
        <taxon>Pezizomycotina</taxon>
        <taxon>Dothideomycetes</taxon>
        <taxon>Pleosporomycetidae</taxon>
        <taxon>Aulographales</taxon>
        <taxon>Rhizodiscinaceae</taxon>
        <taxon>Rhizodiscina</taxon>
    </lineage>
</organism>
<dbReference type="Pfam" id="PF00096">
    <property type="entry name" value="zf-C2H2"/>
    <property type="match status" value="1"/>
</dbReference>
<dbReference type="GO" id="GO:0000981">
    <property type="term" value="F:DNA-binding transcription factor activity, RNA polymerase II-specific"/>
    <property type="evidence" value="ECO:0007669"/>
    <property type="project" value="InterPro"/>
</dbReference>
<protein>
    <recommendedName>
        <fullName evidence="9">C2H2-type domain-containing protein</fullName>
    </recommendedName>
</protein>
<evidence type="ECO:0000256" key="6">
    <source>
        <dbReference type="ARBA" id="ARBA00023242"/>
    </source>
</evidence>
<dbReference type="PROSITE" id="PS00028">
    <property type="entry name" value="ZINC_FINGER_C2H2_1"/>
    <property type="match status" value="2"/>
</dbReference>
<evidence type="ECO:0000256" key="1">
    <source>
        <dbReference type="ARBA" id="ARBA00004123"/>
    </source>
</evidence>
<evidence type="ECO:0000256" key="3">
    <source>
        <dbReference type="ARBA" id="ARBA00022737"/>
    </source>
</evidence>
<evidence type="ECO:0000313" key="10">
    <source>
        <dbReference type="EMBL" id="KAF2096086.1"/>
    </source>
</evidence>
<dbReference type="InterPro" id="IPR036236">
    <property type="entry name" value="Znf_C2H2_sf"/>
</dbReference>
<dbReference type="GO" id="GO:0005634">
    <property type="term" value="C:nucleus"/>
    <property type="evidence" value="ECO:0007669"/>
    <property type="project" value="UniProtKB-SubCell"/>
</dbReference>
<keyword evidence="6" id="KW-0539">Nucleus</keyword>
<dbReference type="CDD" id="cd12148">
    <property type="entry name" value="fungal_TF_MHR"/>
    <property type="match status" value="1"/>
</dbReference>
<feature type="domain" description="C2H2-type" evidence="9">
    <location>
        <begin position="22"/>
        <end position="49"/>
    </location>
</feature>
<dbReference type="Proteomes" id="UP000799772">
    <property type="component" value="Unassembled WGS sequence"/>
</dbReference>
<comment type="caution">
    <text evidence="10">The sequence shown here is derived from an EMBL/GenBank/DDBJ whole genome shotgun (WGS) entry which is preliminary data.</text>
</comment>
<dbReference type="InterPro" id="IPR051059">
    <property type="entry name" value="VerF-like"/>
</dbReference>
<gene>
    <name evidence="10" type="ORF">NA57DRAFT_43536</name>
</gene>
<proteinExistence type="predicted"/>
<dbReference type="InterPro" id="IPR013087">
    <property type="entry name" value="Znf_C2H2_type"/>
</dbReference>
<dbReference type="PANTHER" id="PTHR40626">
    <property type="entry name" value="MIP31509P"/>
    <property type="match status" value="1"/>
</dbReference>
<dbReference type="SMART" id="SM00355">
    <property type="entry name" value="ZnF_C2H2"/>
    <property type="match status" value="2"/>
</dbReference>
<dbReference type="AlphaFoldDB" id="A0A9P4M2W4"/>
<dbReference type="GO" id="GO:0000785">
    <property type="term" value="C:chromatin"/>
    <property type="evidence" value="ECO:0007669"/>
    <property type="project" value="TreeGrafter"/>
</dbReference>
<dbReference type="PROSITE" id="PS50157">
    <property type="entry name" value="ZINC_FINGER_C2H2_2"/>
    <property type="match status" value="2"/>
</dbReference>
<reference evidence="10" key="1">
    <citation type="journal article" date="2020" name="Stud. Mycol.">
        <title>101 Dothideomycetes genomes: a test case for predicting lifestyles and emergence of pathogens.</title>
        <authorList>
            <person name="Haridas S."/>
            <person name="Albert R."/>
            <person name="Binder M."/>
            <person name="Bloem J."/>
            <person name="Labutti K."/>
            <person name="Salamov A."/>
            <person name="Andreopoulos B."/>
            <person name="Baker S."/>
            <person name="Barry K."/>
            <person name="Bills G."/>
            <person name="Bluhm B."/>
            <person name="Cannon C."/>
            <person name="Castanera R."/>
            <person name="Culley D."/>
            <person name="Daum C."/>
            <person name="Ezra D."/>
            <person name="Gonzalez J."/>
            <person name="Henrissat B."/>
            <person name="Kuo A."/>
            <person name="Liang C."/>
            <person name="Lipzen A."/>
            <person name="Lutzoni F."/>
            <person name="Magnuson J."/>
            <person name="Mondo S."/>
            <person name="Nolan M."/>
            <person name="Ohm R."/>
            <person name="Pangilinan J."/>
            <person name="Park H.-J."/>
            <person name="Ramirez L."/>
            <person name="Alfaro M."/>
            <person name="Sun H."/>
            <person name="Tritt A."/>
            <person name="Yoshinaga Y."/>
            <person name="Zwiers L.-H."/>
            <person name="Turgeon B."/>
            <person name="Goodwin S."/>
            <person name="Spatafora J."/>
            <person name="Crous P."/>
            <person name="Grigoriev I."/>
        </authorList>
    </citation>
    <scope>NUCLEOTIDE SEQUENCE</scope>
    <source>
        <strain evidence="10">CBS 133067</strain>
    </source>
</reference>
<sequence>MNNINAETTGGDTGAVPSLKKHVCHRCDRRFAKLEHLQRHERSHTKVKPYRCTLCPNAFTRKDLLTRHHNLVHTSKDSETTRTLAGGSNHAISQDETTLPPIASLMSPESQSHLTSDISVPDISGAYVNAMDDFGMFMNTISFPTHPFSPSFQPLPFIYGDSPFRVPDQESFEPAPGVSHDHSHPSAVETQERVLGSRLPSLGPDDVSEEKVLESVDRKSHTTVTPLLRGHILDTLSQFNKADKASDIPSTHALSRFVSGYFTWFHGHYPIFHVPTFRLESLSVECILALAALGAQYHREPERGVELFYASHAVVMERIRRRDRRNRENGDSLQDLDRQASNSNAARACITSDWEQELHLDGTAVTDVEIIICLTLLIAMSTWFRRRPLVREAWGLRSILDSVMRDASLAAPDETSDISWTSWAHIELVKRSKLIAYCFFNIHTIIFDLPPVILFNDLRLKLPCTEREWQAKNEAEWNEMFVRRNNELEIQKAYQRLFATDEGDGQTRLQISTLGGYILIHALIQDIWWLHRASRIPLQLEGQSFKAQIECVEKALKRWSACWEQNQESSMNPMNEYGPLSFTSTALLRLAYIRINLGVDAIQSLSSWDADSIALAMMNSPPVQRSARLTRAALHCAHGLSIPIKLGINFVAQNQVIHWSNAHAICSRECALLLAKWLEAVAIPYPEPPLDSHENRLLSFVIDMVQETEFGAPAEELLLNERRLSSIVVKLWAKLFRPDSVWELVDLIGTSLNAYGNMLERQ</sequence>
<comment type="subcellular location">
    <subcellularLocation>
        <location evidence="1">Nucleus</location>
    </subcellularLocation>
</comment>
<evidence type="ECO:0000256" key="2">
    <source>
        <dbReference type="ARBA" id="ARBA00022723"/>
    </source>
</evidence>
<dbReference type="InterPro" id="IPR007219">
    <property type="entry name" value="XnlR_reg_dom"/>
</dbReference>
<feature type="region of interest" description="Disordered" evidence="8">
    <location>
        <begin position="74"/>
        <end position="94"/>
    </location>
</feature>
<feature type="domain" description="C2H2-type" evidence="9">
    <location>
        <begin position="50"/>
        <end position="78"/>
    </location>
</feature>